<dbReference type="OrthoDB" id="3693282at2759"/>
<name>A0A6A5XM13_9PLEO</name>
<sequence length="156" mass="17766">MPERACTFPLTFNSYIKTANDAGTEPTMISVGIDEWACHPNPIQPWLNEAALSFALVMQAPMLLYGLSEKYYTFRNNAYWRNYQAKEILDGMAVAEDERPEDKYQNLLAAWDQVQRHKSVRNEHPVVHGRNRTAAPTSILSSKHPLIESAETEEVV</sequence>
<evidence type="ECO:0000313" key="1">
    <source>
        <dbReference type="EMBL" id="KAF2013983.1"/>
    </source>
</evidence>
<gene>
    <name evidence="1" type="ORF">BU24DRAFT_411671</name>
</gene>
<evidence type="ECO:0000313" key="2">
    <source>
        <dbReference type="Proteomes" id="UP000799778"/>
    </source>
</evidence>
<reference evidence="1" key="1">
    <citation type="journal article" date="2020" name="Stud. Mycol.">
        <title>101 Dothideomycetes genomes: a test case for predicting lifestyles and emergence of pathogens.</title>
        <authorList>
            <person name="Haridas S."/>
            <person name="Albert R."/>
            <person name="Binder M."/>
            <person name="Bloem J."/>
            <person name="Labutti K."/>
            <person name="Salamov A."/>
            <person name="Andreopoulos B."/>
            <person name="Baker S."/>
            <person name="Barry K."/>
            <person name="Bills G."/>
            <person name="Bluhm B."/>
            <person name="Cannon C."/>
            <person name="Castanera R."/>
            <person name="Culley D."/>
            <person name="Daum C."/>
            <person name="Ezra D."/>
            <person name="Gonzalez J."/>
            <person name="Henrissat B."/>
            <person name="Kuo A."/>
            <person name="Liang C."/>
            <person name="Lipzen A."/>
            <person name="Lutzoni F."/>
            <person name="Magnuson J."/>
            <person name="Mondo S."/>
            <person name="Nolan M."/>
            <person name="Ohm R."/>
            <person name="Pangilinan J."/>
            <person name="Park H.-J."/>
            <person name="Ramirez L."/>
            <person name="Alfaro M."/>
            <person name="Sun H."/>
            <person name="Tritt A."/>
            <person name="Yoshinaga Y."/>
            <person name="Zwiers L.-H."/>
            <person name="Turgeon B."/>
            <person name="Goodwin S."/>
            <person name="Spatafora J."/>
            <person name="Crous P."/>
            <person name="Grigoriev I."/>
        </authorList>
    </citation>
    <scope>NUCLEOTIDE SEQUENCE</scope>
    <source>
        <strain evidence="1">CBS 175.79</strain>
    </source>
</reference>
<dbReference type="RefSeq" id="XP_033382322.1">
    <property type="nucleotide sequence ID" value="XM_033526058.1"/>
</dbReference>
<dbReference type="AlphaFoldDB" id="A0A6A5XM13"/>
<organism evidence="1 2">
    <name type="scientific">Aaosphaeria arxii CBS 175.79</name>
    <dbReference type="NCBI Taxonomy" id="1450172"/>
    <lineage>
        <taxon>Eukaryota</taxon>
        <taxon>Fungi</taxon>
        <taxon>Dikarya</taxon>
        <taxon>Ascomycota</taxon>
        <taxon>Pezizomycotina</taxon>
        <taxon>Dothideomycetes</taxon>
        <taxon>Pleosporomycetidae</taxon>
        <taxon>Pleosporales</taxon>
        <taxon>Pleosporales incertae sedis</taxon>
        <taxon>Aaosphaeria</taxon>
    </lineage>
</organism>
<dbReference type="GeneID" id="54283455"/>
<proteinExistence type="predicted"/>
<protein>
    <submittedName>
        <fullName evidence="1">Uncharacterized protein</fullName>
    </submittedName>
</protein>
<keyword evidence="2" id="KW-1185">Reference proteome</keyword>
<dbReference type="Proteomes" id="UP000799778">
    <property type="component" value="Unassembled WGS sequence"/>
</dbReference>
<dbReference type="EMBL" id="ML978071">
    <property type="protein sequence ID" value="KAF2013983.1"/>
    <property type="molecule type" value="Genomic_DNA"/>
</dbReference>
<accession>A0A6A5XM13</accession>